<dbReference type="Proteomes" id="UP000000844">
    <property type="component" value="Chromosome"/>
</dbReference>
<dbReference type="OrthoDB" id="3368640at2"/>
<reference evidence="2 3" key="1">
    <citation type="journal article" date="2009" name="Stand. Genomic Sci.">
        <title>Complete genome sequence of Stackebrandtia nassauensis type strain (LLR-40K-21).</title>
        <authorList>
            <person name="Munk C."/>
            <person name="Lapidus A."/>
            <person name="Copeland A."/>
            <person name="Jando M."/>
            <person name="Mayilraj S."/>
            <person name="Glavina Del Rio T."/>
            <person name="Nolan M."/>
            <person name="Chen F."/>
            <person name="Lucas S."/>
            <person name="Tice H."/>
            <person name="Cheng J.F."/>
            <person name="Han C."/>
            <person name="Detter J.C."/>
            <person name="Bruce D."/>
            <person name="Goodwin L."/>
            <person name="Chain P."/>
            <person name="Pitluck S."/>
            <person name="Goker M."/>
            <person name="Ovchinikova G."/>
            <person name="Pati A."/>
            <person name="Ivanova N."/>
            <person name="Mavromatis K."/>
            <person name="Chen A."/>
            <person name="Palaniappan K."/>
            <person name="Land M."/>
            <person name="Hauser L."/>
            <person name="Chang Y.J."/>
            <person name="Jeffries C.D."/>
            <person name="Bristow J."/>
            <person name="Eisen J.A."/>
            <person name="Markowitz V."/>
            <person name="Hugenholtz P."/>
            <person name="Kyrpides N.C."/>
            <person name="Klenk H.P."/>
        </authorList>
    </citation>
    <scope>NUCLEOTIDE SEQUENCE [LARGE SCALE GENOMIC DNA]</scope>
    <source>
        <strain evidence="3">DSM 44728 / CIP 108903 / NRRL B-16338 / NBRC 102104 / LLR-40K-21</strain>
    </source>
</reference>
<evidence type="ECO:0000313" key="2">
    <source>
        <dbReference type="EMBL" id="ADD43956.1"/>
    </source>
</evidence>
<dbReference type="AlphaFoldDB" id="D3Q3N9"/>
<evidence type="ECO:0000256" key="1">
    <source>
        <dbReference type="SAM" id="SignalP"/>
    </source>
</evidence>
<sequence length="212" mass="22509">MKRSLPALAIASALLLTACGQRGGVDDGEGGAAMDGAEFSSSIDVDGDDVTVEFTLNNTGSGALLAYDRGWVTDPKSPTDEELEPTEDDVQIIVDGDSVEFGLRIIHACHGNPQGEMPPEEVPECETDTATGGRYAATIVEPDRALSREYQFDAASVWPDYPTKLAGTTIDLKGKDVRFCLGVDRPENPADEELYPPEAAETVLCGEAVTVD</sequence>
<name>D3Q3N9_STANL</name>
<gene>
    <name evidence="2" type="ordered locus">Snas_4309</name>
</gene>
<dbReference type="PROSITE" id="PS51257">
    <property type="entry name" value="PROKAR_LIPOPROTEIN"/>
    <property type="match status" value="1"/>
</dbReference>
<keyword evidence="1" id="KW-0732">Signal</keyword>
<dbReference type="KEGG" id="sna:Snas_4309"/>
<organism evidence="2 3">
    <name type="scientific">Stackebrandtia nassauensis (strain DSM 44728 / CIP 108903 / NRRL B-16338 / NBRC 102104 / LLR-40K-21)</name>
    <dbReference type="NCBI Taxonomy" id="446470"/>
    <lineage>
        <taxon>Bacteria</taxon>
        <taxon>Bacillati</taxon>
        <taxon>Actinomycetota</taxon>
        <taxon>Actinomycetes</taxon>
        <taxon>Glycomycetales</taxon>
        <taxon>Glycomycetaceae</taxon>
        <taxon>Stackebrandtia</taxon>
    </lineage>
</organism>
<dbReference type="EMBL" id="CP001778">
    <property type="protein sequence ID" value="ADD43956.1"/>
    <property type="molecule type" value="Genomic_DNA"/>
</dbReference>
<protein>
    <recommendedName>
        <fullName evidence="4">Lipoprotein</fullName>
    </recommendedName>
</protein>
<proteinExistence type="predicted"/>
<feature type="chain" id="PRO_5039394020" description="Lipoprotein" evidence="1">
    <location>
        <begin position="19"/>
        <end position="212"/>
    </location>
</feature>
<dbReference type="STRING" id="446470.Snas_4309"/>
<accession>D3Q3N9</accession>
<evidence type="ECO:0008006" key="4">
    <source>
        <dbReference type="Google" id="ProtNLM"/>
    </source>
</evidence>
<dbReference type="RefSeq" id="WP_013019527.1">
    <property type="nucleotide sequence ID" value="NC_013947.1"/>
</dbReference>
<evidence type="ECO:0000313" key="3">
    <source>
        <dbReference type="Proteomes" id="UP000000844"/>
    </source>
</evidence>
<keyword evidence="3" id="KW-1185">Reference proteome</keyword>
<dbReference type="HOGENOM" id="CLU_1299116_0_0_11"/>
<feature type="signal peptide" evidence="1">
    <location>
        <begin position="1"/>
        <end position="18"/>
    </location>
</feature>